<dbReference type="PROSITE" id="PS50011">
    <property type="entry name" value="PROTEIN_KINASE_DOM"/>
    <property type="match status" value="1"/>
</dbReference>
<dbReference type="InterPro" id="IPR000719">
    <property type="entry name" value="Prot_kinase_dom"/>
</dbReference>
<feature type="region of interest" description="Disordered" evidence="10">
    <location>
        <begin position="412"/>
        <end position="501"/>
    </location>
</feature>
<protein>
    <recommendedName>
        <fullName evidence="1">non-specific serine/threonine protein kinase</fullName>
        <ecNumber evidence="1">2.7.11.1</ecNumber>
    </recommendedName>
</protein>
<name>A0ABM0H0Q0_SACKO</name>
<feature type="domain" description="Protein kinase" evidence="11">
    <location>
        <begin position="100"/>
        <end position="832"/>
    </location>
</feature>
<feature type="compositionally biased region" description="Polar residues" evidence="10">
    <location>
        <begin position="263"/>
        <end position="272"/>
    </location>
</feature>
<evidence type="ECO:0000256" key="9">
    <source>
        <dbReference type="PROSITE-ProRule" id="PRU10141"/>
    </source>
</evidence>
<comment type="catalytic activity">
    <reaction evidence="8">
        <text>L-seryl-[protein] + ATP = O-phospho-L-seryl-[protein] + ADP + H(+)</text>
        <dbReference type="Rhea" id="RHEA:17989"/>
        <dbReference type="Rhea" id="RHEA-COMP:9863"/>
        <dbReference type="Rhea" id="RHEA-COMP:11604"/>
        <dbReference type="ChEBI" id="CHEBI:15378"/>
        <dbReference type="ChEBI" id="CHEBI:29999"/>
        <dbReference type="ChEBI" id="CHEBI:30616"/>
        <dbReference type="ChEBI" id="CHEBI:83421"/>
        <dbReference type="ChEBI" id="CHEBI:456216"/>
        <dbReference type="EC" id="2.7.11.1"/>
    </reaction>
</comment>
<feature type="region of interest" description="Disordered" evidence="10">
    <location>
        <begin position="538"/>
        <end position="590"/>
    </location>
</feature>
<dbReference type="Proteomes" id="UP000694865">
    <property type="component" value="Unplaced"/>
</dbReference>
<sequence>MSSRGQRKVLSIQARKRRTKPPKNRIKPDDRRSSKKASFEQHGAVPQHVTPDDQDRDYDEDDDEEEEVLGSDDEEQEDPKDYCKGGYHPVKIGDLFHNRYHVVRKLGWGHFSTVWLSWDLIAKRYVALKVVKSAQHYTETAVDEIKLLRCVRECDESDPYREKVVQLLDDFKISGVNGVHVCMVFEVLGNNLLKPIIKSNYMGLPHLTVKNIIKQVLQGLDYLHSKCKIIHTDIKPENILMCVDEEHVRKLAAEANSWIQHNIAPPNSSVSTAPIDKKPQGKISKNKKKKLKKKQKRQLELIQKQKEQLQEIDEKCSCGSLEKGQGDCDSACTGEDSHQGDVGVNTKDSTSHQEIDVHNKDGGPDLESGVCTEDNGRHDDEEVSGVNTEEHCLAEGGVIVTEDLVGDSGVNIENIGPQGVSDVNIEDQGCQGDSGVNTEDRGCQEDTKTNTEEPGLDSAISGSDCRVDNGISDGDDQLRENTINADDDSPHGDSTNAVDGDNIDEQSEVLEENEQQLEAPLCNMLEQQQNERVQEVVNNNRDVGGDDVDDEEDNDKTTSKDENEVPMKLRNGDLEKDTNNVENENDVNKQNRELSLKNEEIERYYCIRDDLIASSNLNEQSDKLNTGDVTDHKVLPPLVDEDKENNGVLATDEINAPEGKKSDPSSPPPLVVKIADLGNACWVTHHFTEDIQTRQYRALEVLLGAGYSTPADIWSTACMAFELCTGDYLFEPHSGDDYSRDEDHIAHVVELLGPIPRYIALSGKYSREFFNKRGELRHIHKLKPWDLYHVLVEKYEWPHSEAEALTSFLVPMLEFAPEKRATAAECLLHPWLSEAQI</sequence>
<dbReference type="RefSeq" id="XP_002741614.1">
    <property type="nucleotide sequence ID" value="XM_002741568.2"/>
</dbReference>
<dbReference type="InterPro" id="IPR051334">
    <property type="entry name" value="SRPK"/>
</dbReference>
<feature type="region of interest" description="Disordered" evidence="10">
    <location>
        <begin position="1"/>
        <end position="83"/>
    </location>
</feature>
<evidence type="ECO:0000256" key="1">
    <source>
        <dbReference type="ARBA" id="ARBA00012513"/>
    </source>
</evidence>
<keyword evidence="5" id="KW-0418">Kinase</keyword>
<dbReference type="Pfam" id="PF00069">
    <property type="entry name" value="Pkinase"/>
    <property type="match status" value="2"/>
</dbReference>
<dbReference type="InterPro" id="IPR011009">
    <property type="entry name" value="Kinase-like_dom_sf"/>
</dbReference>
<evidence type="ECO:0000256" key="4">
    <source>
        <dbReference type="ARBA" id="ARBA00022741"/>
    </source>
</evidence>
<evidence type="ECO:0000256" key="8">
    <source>
        <dbReference type="ARBA" id="ARBA00048679"/>
    </source>
</evidence>
<gene>
    <name evidence="13" type="primary">LOC100373002</name>
</gene>
<feature type="compositionally biased region" description="Basic and acidic residues" evidence="10">
    <location>
        <begin position="555"/>
        <end position="579"/>
    </location>
</feature>
<keyword evidence="2" id="KW-0723">Serine/threonine-protein kinase</keyword>
<feature type="compositionally biased region" description="Basic and acidic residues" evidence="10">
    <location>
        <begin position="438"/>
        <end position="451"/>
    </location>
</feature>
<dbReference type="SUPFAM" id="SSF56112">
    <property type="entry name" value="Protein kinase-like (PK-like)"/>
    <property type="match status" value="1"/>
</dbReference>
<keyword evidence="12" id="KW-1185">Reference proteome</keyword>
<dbReference type="PROSITE" id="PS00108">
    <property type="entry name" value="PROTEIN_KINASE_ST"/>
    <property type="match status" value="1"/>
</dbReference>
<evidence type="ECO:0000256" key="10">
    <source>
        <dbReference type="SAM" id="MobiDB-lite"/>
    </source>
</evidence>
<keyword evidence="4 9" id="KW-0547">Nucleotide-binding</keyword>
<dbReference type="EC" id="2.7.11.1" evidence="1"/>
<keyword evidence="6 9" id="KW-0067">ATP-binding</keyword>
<accession>A0ABM0H0Q0</accession>
<feature type="compositionally biased region" description="Acidic residues" evidence="10">
    <location>
        <begin position="545"/>
        <end position="554"/>
    </location>
</feature>
<organism evidence="12 13">
    <name type="scientific">Saccoglossus kowalevskii</name>
    <name type="common">Acorn worm</name>
    <dbReference type="NCBI Taxonomy" id="10224"/>
    <lineage>
        <taxon>Eukaryota</taxon>
        <taxon>Metazoa</taxon>
        <taxon>Hemichordata</taxon>
        <taxon>Enteropneusta</taxon>
        <taxon>Harrimaniidae</taxon>
        <taxon>Saccoglossus</taxon>
    </lineage>
</organism>
<evidence type="ECO:0000256" key="2">
    <source>
        <dbReference type="ARBA" id="ARBA00022527"/>
    </source>
</evidence>
<evidence type="ECO:0000313" key="12">
    <source>
        <dbReference type="Proteomes" id="UP000694865"/>
    </source>
</evidence>
<dbReference type="Gene3D" id="1.10.510.10">
    <property type="entry name" value="Transferase(Phosphotransferase) domain 1"/>
    <property type="match status" value="2"/>
</dbReference>
<dbReference type="Gene3D" id="3.30.200.20">
    <property type="entry name" value="Phosphorylase Kinase, domain 1"/>
    <property type="match status" value="1"/>
</dbReference>
<evidence type="ECO:0000256" key="7">
    <source>
        <dbReference type="ARBA" id="ARBA00047899"/>
    </source>
</evidence>
<comment type="catalytic activity">
    <reaction evidence="7">
        <text>L-threonyl-[protein] + ATP = O-phospho-L-threonyl-[protein] + ADP + H(+)</text>
        <dbReference type="Rhea" id="RHEA:46608"/>
        <dbReference type="Rhea" id="RHEA-COMP:11060"/>
        <dbReference type="Rhea" id="RHEA-COMP:11605"/>
        <dbReference type="ChEBI" id="CHEBI:15378"/>
        <dbReference type="ChEBI" id="CHEBI:30013"/>
        <dbReference type="ChEBI" id="CHEBI:30616"/>
        <dbReference type="ChEBI" id="CHEBI:61977"/>
        <dbReference type="ChEBI" id="CHEBI:456216"/>
        <dbReference type="EC" id="2.7.11.1"/>
    </reaction>
</comment>
<evidence type="ECO:0000256" key="3">
    <source>
        <dbReference type="ARBA" id="ARBA00022679"/>
    </source>
</evidence>
<feature type="compositionally biased region" description="Basic residues" evidence="10">
    <location>
        <begin position="14"/>
        <end position="25"/>
    </location>
</feature>
<feature type="region of interest" description="Disordered" evidence="10">
    <location>
        <begin position="336"/>
        <end position="385"/>
    </location>
</feature>
<keyword evidence="3" id="KW-0808">Transferase</keyword>
<evidence type="ECO:0000313" key="13">
    <source>
        <dbReference type="RefSeq" id="XP_002741614.1"/>
    </source>
</evidence>
<proteinExistence type="predicted"/>
<dbReference type="SMART" id="SM00220">
    <property type="entry name" value="S_TKc"/>
    <property type="match status" value="1"/>
</dbReference>
<evidence type="ECO:0000256" key="6">
    <source>
        <dbReference type="ARBA" id="ARBA00022840"/>
    </source>
</evidence>
<evidence type="ECO:0000256" key="5">
    <source>
        <dbReference type="ARBA" id="ARBA00022777"/>
    </source>
</evidence>
<reference evidence="13" key="1">
    <citation type="submission" date="2025-08" db="UniProtKB">
        <authorList>
            <consortium name="RefSeq"/>
        </authorList>
    </citation>
    <scope>IDENTIFICATION</scope>
    <source>
        <tissue evidence="13">Testes</tissue>
    </source>
</reference>
<feature type="compositionally biased region" description="Basic and acidic residues" evidence="10">
    <location>
        <begin position="349"/>
        <end position="363"/>
    </location>
</feature>
<feature type="binding site" evidence="9">
    <location>
        <position position="129"/>
    </location>
    <ligand>
        <name>ATP</name>
        <dbReference type="ChEBI" id="CHEBI:30616"/>
    </ligand>
</feature>
<dbReference type="PANTHER" id="PTHR47634:SF9">
    <property type="entry name" value="PROTEIN KINASE DOMAIN-CONTAINING PROTEIN-RELATED"/>
    <property type="match status" value="1"/>
</dbReference>
<evidence type="ECO:0000259" key="11">
    <source>
        <dbReference type="PROSITE" id="PS50011"/>
    </source>
</evidence>
<dbReference type="InterPro" id="IPR008271">
    <property type="entry name" value="Ser/Thr_kinase_AS"/>
</dbReference>
<feature type="compositionally biased region" description="Acidic residues" evidence="10">
    <location>
        <begin position="52"/>
        <end position="78"/>
    </location>
</feature>
<feature type="region of interest" description="Disordered" evidence="10">
    <location>
        <begin position="263"/>
        <end position="290"/>
    </location>
</feature>
<dbReference type="InterPro" id="IPR017441">
    <property type="entry name" value="Protein_kinase_ATP_BS"/>
</dbReference>
<dbReference type="PANTHER" id="PTHR47634">
    <property type="entry name" value="PROTEIN KINASE DOMAIN-CONTAINING PROTEIN-RELATED"/>
    <property type="match status" value="1"/>
</dbReference>
<dbReference type="GeneID" id="100373002"/>
<dbReference type="PROSITE" id="PS00107">
    <property type="entry name" value="PROTEIN_KINASE_ATP"/>
    <property type="match status" value="1"/>
</dbReference>